<dbReference type="KEGG" id="smy:BJP26_08320"/>
<dbReference type="InterPro" id="IPR036890">
    <property type="entry name" value="HATPase_C_sf"/>
</dbReference>
<dbReference type="SMART" id="SM00388">
    <property type="entry name" value="HisKA"/>
    <property type="match status" value="1"/>
</dbReference>
<dbReference type="GO" id="GO:0005886">
    <property type="term" value="C:plasma membrane"/>
    <property type="evidence" value="ECO:0007669"/>
    <property type="project" value="TreeGrafter"/>
</dbReference>
<dbReference type="OrthoDB" id="9815202at2"/>
<gene>
    <name evidence="11" type="ORF">AVM11_02545</name>
</gene>
<dbReference type="GO" id="GO:0000155">
    <property type="term" value="F:phosphorelay sensor kinase activity"/>
    <property type="evidence" value="ECO:0007669"/>
    <property type="project" value="InterPro"/>
</dbReference>
<dbReference type="SMART" id="SM00304">
    <property type="entry name" value="HAMP"/>
    <property type="match status" value="1"/>
</dbReference>
<keyword evidence="8" id="KW-1133">Transmembrane helix</keyword>
<comment type="caution">
    <text evidence="11">The sequence shown here is derived from an EMBL/GenBank/DDBJ whole genome shotgun (WGS) entry which is preliminary data.</text>
</comment>
<comment type="subcellular location">
    <subcellularLocation>
        <location evidence="2">Membrane</location>
    </subcellularLocation>
</comment>
<keyword evidence="9" id="KW-0902">Two-component regulatory system</keyword>
<keyword evidence="10" id="KW-0472">Membrane</keyword>
<dbReference type="EMBL" id="LQCK02000001">
    <property type="protein sequence ID" value="KZB97041.1"/>
    <property type="molecule type" value="Genomic_DNA"/>
</dbReference>
<name>A0A154NBT7_9SPHN</name>
<keyword evidence="6" id="KW-0812">Transmembrane</keyword>
<dbReference type="GeneID" id="93798642"/>
<dbReference type="Gene3D" id="3.30.565.10">
    <property type="entry name" value="Histidine kinase-like ATPase, C-terminal domain"/>
    <property type="match status" value="1"/>
</dbReference>
<evidence type="ECO:0000313" key="12">
    <source>
        <dbReference type="Proteomes" id="UP000078460"/>
    </source>
</evidence>
<comment type="catalytic activity">
    <reaction evidence="1">
        <text>ATP + protein L-histidine = ADP + protein N-phospho-L-histidine.</text>
        <dbReference type="EC" id="2.7.13.3"/>
    </reaction>
</comment>
<evidence type="ECO:0000256" key="10">
    <source>
        <dbReference type="ARBA" id="ARBA00023136"/>
    </source>
</evidence>
<evidence type="ECO:0000256" key="1">
    <source>
        <dbReference type="ARBA" id="ARBA00000085"/>
    </source>
</evidence>
<dbReference type="CDD" id="cd00075">
    <property type="entry name" value="HATPase"/>
    <property type="match status" value="1"/>
</dbReference>
<dbReference type="PANTHER" id="PTHR45436">
    <property type="entry name" value="SENSOR HISTIDINE KINASE YKOH"/>
    <property type="match status" value="1"/>
</dbReference>
<organism evidence="11 12">
    <name type="scientific">Sphingomonas melonis TY</name>
    <dbReference type="NCBI Taxonomy" id="621456"/>
    <lineage>
        <taxon>Bacteria</taxon>
        <taxon>Pseudomonadati</taxon>
        <taxon>Pseudomonadota</taxon>
        <taxon>Alphaproteobacteria</taxon>
        <taxon>Sphingomonadales</taxon>
        <taxon>Sphingomonadaceae</taxon>
        <taxon>Sphingomonas</taxon>
    </lineage>
</organism>
<sequence length="449" mass="48550">MSLTRRFDPRTRSTWRWGGALAAMLVVQSLVMTAAFWMLANGSHRRAIEHALGEDCAFFALTPAEERPEELREKLTRDIHRDRFLGLFDARGRLIAGNIARLPTAPSKGRSFIADLAPTELPGKRSDEARVMVCPMPDGTRLLTGIDLDDTEEALQLIWQSLLLGLVPGVLLAVAFGFVAGRRAARQVDTVRRLTQQIVSGDLEQRLPVAPYPDSFGLLCAHINTMLDRLQQLVGDVRGIGDDIAHQMRTPLTRLRARIDRGLRDAADPAAFAAVADQALAEIDTLLGIVSALLRLREMEDHARRSRFAPVDLARLVDDACDLYRPAAEDRGLTLHCSIAPVPPVEGDASLLMEAIANLIDNAMKFGPAGGTVHVSVGPVGEGAVVTVADDGEGISLADRALVTQRFYRARSDGGGAGLGLSLVKAIADLHAFDLRFADTGSAVSLVVR</sequence>
<dbReference type="PANTHER" id="PTHR45436:SF8">
    <property type="entry name" value="HISTIDINE KINASE"/>
    <property type="match status" value="1"/>
</dbReference>
<dbReference type="AlphaFoldDB" id="A0A154NBT7"/>
<dbReference type="Pfam" id="PF02518">
    <property type="entry name" value="HATPase_c"/>
    <property type="match status" value="1"/>
</dbReference>
<dbReference type="EC" id="2.7.13.3" evidence="3"/>
<dbReference type="InterPro" id="IPR003660">
    <property type="entry name" value="HAMP_dom"/>
</dbReference>
<evidence type="ECO:0000256" key="9">
    <source>
        <dbReference type="ARBA" id="ARBA00023012"/>
    </source>
</evidence>
<evidence type="ECO:0000256" key="7">
    <source>
        <dbReference type="ARBA" id="ARBA00022777"/>
    </source>
</evidence>
<proteinExistence type="predicted"/>
<evidence type="ECO:0000256" key="8">
    <source>
        <dbReference type="ARBA" id="ARBA00022989"/>
    </source>
</evidence>
<dbReference type="InterPro" id="IPR004358">
    <property type="entry name" value="Sig_transdc_His_kin-like_C"/>
</dbReference>
<evidence type="ECO:0000256" key="5">
    <source>
        <dbReference type="ARBA" id="ARBA00022679"/>
    </source>
</evidence>
<evidence type="ECO:0000256" key="3">
    <source>
        <dbReference type="ARBA" id="ARBA00012438"/>
    </source>
</evidence>
<dbReference type="Gene3D" id="6.10.340.10">
    <property type="match status" value="1"/>
</dbReference>
<evidence type="ECO:0000313" key="11">
    <source>
        <dbReference type="EMBL" id="KZB97041.1"/>
    </source>
</evidence>
<dbReference type="InterPro" id="IPR003661">
    <property type="entry name" value="HisK_dim/P_dom"/>
</dbReference>
<dbReference type="InterPro" id="IPR003594">
    <property type="entry name" value="HATPase_dom"/>
</dbReference>
<dbReference type="InterPro" id="IPR005467">
    <property type="entry name" value="His_kinase_dom"/>
</dbReference>
<evidence type="ECO:0000256" key="2">
    <source>
        <dbReference type="ARBA" id="ARBA00004370"/>
    </source>
</evidence>
<keyword evidence="4" id="KW-0597">Phosphoprotein</keyword>
<reference evidence="11" key="1">
    <citation type="submission" date="2016-03" db="EMBL/GenBank/DDBJ databases">
        <title>Sphingomonas melonis TY, whole genome shotgun sequencing.</title>
        <authorList>
            <person name="Wang H."/>
            <person name="Zhu P."/>
        </authorList>
    </citation>
    <scope>NUCLEOTIDE SEQUENCE [LARGE SCALE GENOMIC DNA]</scope>
    <source>
        <strain evidence="11">TY</strain>
    </source>
</reference>
<dbReference type="SUPFAM" id="SSF55874">
    <property type="entry name" value="ATPase domain of HSP90 chaperone/DNA topoisomerase II/histidine kinase"/>
    <property type="match status" value="1"/>
</dbReference>
<dbReference type="CDD" id="cd06225">
    <property type="entry name" value="HAMP"/>
    <property type="match status" value="1"/>
</dbReference>
<dbReference type="InterPro" id="IPR036097">
    <property type="entry name" value="HisK_dim/P_sf"/>
</dbReference>
<accession>A0A154NBT7</accession>
<keyword evidence="5" id="KW-0808">Transferase</keyword>
<keyword evidence="7 11" id="KW-0418">Kinase</keyword>
<dbReference type="Proteomes" id="UP000078460">
    <property type="component" value="Unassembled WGS sequence"/>
</dbReference>
<dbReference type="SMART" id="SM00387">
    <property type="entry name" value="HATPase_c"/>
    <property type="match status" value="1"/>
</dbReference>
<dbReference type="STRING" id="621456.BJP26_08320"/>
<evidence type="ECO:0000256" key="4">
    <source>
        <dbReference type="ARBA" id="ARBA00022553"/>
    </source>
</evidence>
<dbReference type="PROSITE" id="PS50885">
    <property type="entry name" value="HAMP"/>
    <property type="match status" value="1"/>
</dbReference>
<dbReference type="RefSeq" id="WP_017978807.1">
    <property type="nucleotide sequence ID" value="NZ_CP017578.1"/>
</dbReference>
<dbReference type="SUPFAM" id="SSF158472">
    <property type="entry name" value="HAMP domain-like"/>
    <property type="match status" value="1"/>
</dbReference>
<protein>
    <recommendedName>
        <fullName evidence="3">histidine kinase</fullName>
        <ecNumber evidence="3">2.7.13.3</ecNumber>
    </recommendedName>
</protein>
<dbReference type="CDD" id="cd00082">
    <property type="entry name" value="HisKA"/>
    <property type="match status" value="1"/>
</dbReference>
<dbReference type="PROSITE" id="PS50109">
    <property type="entry name" value="HIS_KIN"/>
    <property type="match status" value="1"/>
</dbReference>
<dbReference type="Pfam" id="PF00672">
    <property type="entry name" value="HAMP"/>
    <property type="match status" value="1"/>
</dbReference>
<evidence type="ECO:0000256" key="6">
    <source>
        <dbReference type="ARBA" id="ARBA00022692"/>
    </source>
</evidence>
<dbReference type="SUPFAM" id="SSF47384">
    <property type="entry name" value="Homodimeric domain of signal transducing histidine kinase"/>
    <property type="match status" value="1"/>
</dbReference>
<dbReference type="InterPro" id="IPR050428">
    <property type="entry name" value="TCS_sensor_his_kinase"/>
</dbReference>
<dbReference type="PRINTS" id="PR00344">
    <property type="entry name" value="BCTRLSENSOR"/>
</dbReference>
<keyword evidence="12" id="KW-1185">Reference proteome</keyword>